<dbReference type="InterPro" id="IPR025403">
    <property type="entry name" value="TgpA-like_C"/>
</dbReference>
<feature type="compositionally biased region" description="Basic and acidic residues" evidence="1">
    <location>
        <begin position="575"/>
        <end position="584"/>
    </location>
</feature>
<accession>A0A3A1QQJ8</accession>
<dbReference type="PANTHER" id="PTHR42736:SF1">
    <property type="entry name" value="PROTEIN-GLUTAMINE GAMMA-GLUTAMYLTRANSFERASE"/>
    <property type="match status" value="1"/>
</dbReference>
<keyword evidence="2" id="KW-1133">Transmembrane helix</keyword>
<feature type="transmembrane region" description="Helical" evidence="2">
    <location>
        <begin position="12"/>
        <end position="27"/>
    </location>
</feature>
<dbReference type="SMART" id="SM00460">
    <property type="entry name" value="TGc"/>
    <property type="match status" value="1"/>
</dbReference>
<reference evidence="4 5" key="1">
    <citation type="submission" date="2018-09" db="EMBL/GenBank/DDBJ databases">
        <title>Bacillus saliacetes sp. nov., isolated from Thai shrimp paste (Ka-pi).</title>
        <authorList>
            <person name="Daroonpunt R."/>
            <person name="Tanasupawat S."/>
            <person name="Yiamsombut S."/>
        </authorList>
    </citation>
    <scope>NUCLEOTIDE SEQUENCE [LARGE SCALE GENOMIC DNA]</scope>
    <source>
        <strain evidence="4 5">SKP7-4</strain>
    </source>
</reference>
<dbReference type="EMBL" id="QXIR01000033">
    <property type="protein sequence ID" value="RIW29352.1"/>
    <property type="molecule type" value="Genomic_DNA"/>
</dbReference>
<gene>
    <name evidence="4" type="ORF">D3H55_18995</name>
</gene>
<dbReference type="InterPro" id="IPR002931">
    <property type="entry name" value="Transglutaminase-like"/>
</dbReference>
<feature type="transmembrane region" description="Helical" evidence="2">
    <location>
        <begin position="39"/>
        <end position="55"/>
    </location>
</feature>
<name>A0A3A1QQJ8_9BACI</name>
<organism evidence="4 5">
    <name type="scientific">Bacillus salacetis</name>
    <dbReference type="NCBI Taxonomy" id="2315464"/>
    <lineage>
        <taxon>Bacteria</taxon>
        <taxon>Bacillati</taxon>
        <taxon>Bacillota</taxon>
        <taxon>Bacilli</taxon>
        <taxon>Bacillales</taxon>
        <taxon>Bacillaceae</taxon>
        <taxon>Bacillus</taxon>
    </lineage>
</organism>
<dbReference type="InterPro" id="IPR052901">
    <property type="entry name" value="Bact_TGase-like"/>
</dbReference>
<keyword evidence="2" id="KW-0812">Transmembrane</keyword>
<proteinExistence type="predicted"/>
<feature type="domain" description="Transglutaminase-like" evidence="3">
    <location>
        <begin position="474"/>
        <end position="549"/>
    </location>
</feature>
<dbReference type="Gene3D" id="3.10.620.30">
    <property type="match status" value="1"/>
</dbReference>
<feature type="transmembrane region" description="Helical" evidence="2">
    <location>
        <begin position="615"/>
        <end position="635"/>
    </location>
</feature>
<dbReference type="RefSeq" id="WP_119548879.1">
    <property type="nucleotide sequence ID" value="NZ_QXIR01000033.1"/>
</dbReference>
<feature type="transmembrane region" description="Helical" evidence="2">
    <location>
        <begin position="112"/>
        <end position="133"/>
    </location>
</feature>
<dbReference type="Pfam" id="PF11992">
    <property type="entry name" value="TgpA_N"/>
    <property type="match status" value="1"/>
</dbReference>
<dbReference type="SUPFAM" id="SSF54001">
    <property type="entry name" value="Cysteine proteinases"/>
    <property type="match status" value="1"/>
</dbReference>
<evidence type="ECO:0000313" key="4">
    <source>
        <dbReference type="EMBL" id="RIW29352.1"/>
    </source>
</evidence>
<protein>
    <submittedName>
        <fullName evidence="4">Transglutaminase</fullName>
    </submittedName>
</protein>
<feature type="transmembrane region" description="Helical" evidence="2">
    <location>
        <begin position="60"/>
        <end position="78"/>
    </location>
</feature>
<dbReference type="PANTHER" id="PTHR42736">
    <property type="entry name" value="PROTEIN-GLUTAMINE GAMMA-GLUTAMYLTRANSFERASE"/>
    <property type="match status" value="1"/>
</dbReference>
<dbReference type="InterPro" id="IPR038765">
    <property type="entry name" value="Papain-like_cys_pep_sf"/>
</dbReference>
<feature type="transmembrane region" description="Helical" evidence="2">
    <location>
        <begin position="196"/>
        <end position="218"/>
    </location>
</feature>
<feature type="transmembrane region" description="Helical" evidence="2">
    <location>
        <begin position="165"/>
        <end position="184"/>
    </location>
</feature>
<dbReference type="Pfam" id="PF01841">
    <property type="entry name" value="Transglut_core"/>
    <property type="match status" value="1"/>
</dbReference>
<evidence type="ECO:0000256" key="2">
    <source>
        <dbReference type="SAM" id="Phobius"/>
    </source>
</evidence>
<evidence type="ECO:0000256" key="1">
    <source>
        <dbReference type="SAM" id="MobiDB-lite"/>
    </source>
</evidence>
<keyword evidence="5" id="KW-1185">Reference proteome</keyword>
<dbReference type="AlphaFoldDB" id="A0A3A1QQJ8"/>
<evidence type="ECO:0000259" key="3">
    <source>
        <dbReference type="SMART" id="SM00460"/>
    </source>
</evidence>
<dbReference type="OrthoDB" id="9804872at2"/>
<dbReference type="Pfam" id="PF13559">
    <property type="entry name" value="DUF4129"/>
    <property type="match status" value="1"/>
</dbReference>
<comment type="caution">
    <text evidence="4">The sequence shown here is derived from an EMBL/GenBank/DDBJ whole genome shotgun (WGS) entry which is preliminary data.</text>
</comment>
<feature type="region of interest" description="Disordered" evidence="1">
    <location>
        <begin position="567"/>
        <end position="595"/>
    </location>
</feature>
<sequence length="734" mass="84131">MSGGVQKRDLQRGVLYGLAFILLWEWLRPLNDVTDTGNLGYFVVFILLSITLYYLNINKFLSFSIKLVFIGYSLYHLYADDTFMNPLAAMMADLWENIGLTIGREWSMLSDMYRSLLFFVLLWLMTYLIHYWLSVRKTMLLFYIMTVIYVSLLDTFTSFDAKGAIIRVIILGFLLLGMLALLRLKDQESLRGTTRATGRWMIPLVIMIGFSSVLAFAAPKIDPVWPDPVPYLKAFADDNGGGSGVSRLGYGEDDSKLGGPFLGDPKTVFTADVIREHYWRIESKDIYTGKGWERTGSEETEQAVPFNAGEEVPLDLTPPDPEKEPETEFIDVKEQYSHVVYPYGINTFQGNEEGYFSLSEDTSKITTLEGEEEVKLEEYAIDYTNPVYSLKGLESASAETLPGGSEAFLERYTQLPDTLPERVKELAETITADEENWYRKVTAIEEYFEAENFVYEQFEVPVPEEGQDYVDQFLFDTQMGYCDNYSTAMVVMVRSLGIPARWVKGYTEGEYQRSIDTQYKTYKVTNNNAHSWPEVYFPGEGWVPFEPTVGFTGSSIVNYDYELPESEETAVPPVDQEKPEKDLAPEDEASAGSSSSSFSLKRLWDDTVTFVEENWGKILLAILALAIIAVGVFLVRRRWLPFMLIPYYKFKKDEDAFPKAYVSLLNQLKRYGLKMDDGQTLRSYSRYVDSFFGTREMTSLTDKYERALYGQKLTGHDWKQTRKLWENLIKRTTG</sequence>
<keyword evidence="2" id="KW-0472">Membrane</keyword>
<feature type="transmembrane region" description="Helical" evidence="2">
    <location>
        <begin position="140"/>
        <end position="159"/>
    </location>
</feature>
<evidence type="ECO:0000313" key="5">
    <source>
        <dbReference type="Proteomes" id="UP000265801"/>
    </source>
</evidence>
<dbReference type="Proteomes" id="UP000265801">
    <property type="component" value="Unassembled WGS sequence"/>
</dbReference>
<dbReference type="InterPro" id="IPR021878">
    <property type="entry name" value="TgpA_N"/>
</dbReference>